<protein>
    <submittedName>
        <fullName evidence="3">Uncharacterized protein DUF3806</fullName>
    </submittedName>
</protein>
<organism evidence="3 4">
    <name type="scientific">Umboniibacter marinipuniceus</name>
    <dbReference type="NCBI Taxonomy" id="569599"/>
    <lineage>
        <taxon>Bacteria</taxon>
        <taxon>Pseudomonadati</taxon>
        <taxon>Pseudomonadota</taxon>
        <taxon>Gammaproteobacteria</taxon>
        <taxon>Cellvibrionales</taxon>
        <taxon>Cellvibrionaceae</taxon>
        <taxon>Umboniibacter</taxon>
    </lineage>
</organism>
<keyword evidence="1" id="KW-0732">Signal</keyword>
<feature type="signal peptide" evidence="1">
    <location>
        <begin position="1"/>
        <end position="20"/>
    </location>
</feature>
<proteinExistence type="predicted"/>
<accession>A0A3M0A8T8</accession>
<evidence type="ECO:0000256" key="1">
    <source>
        <dbReference type="SAM" id="SignalP"/>
    </source>
</evidence>
<dbReference type="Pfam" id="PF12713">
    <property type="entry name" value="DUF3806"/>
    <property type="match status" value="1"/>
</dbReference>
<comment type="caution">
    <text evidence="3">The sequence shown here is derived from an EMBL/GenBank/DDBJ whole genome shotgun (WGS) entry which is preliminary data.</text>
</comment>
<keyword evidence="4" id="KW-1185">Reference proteome</keyword>
<dbReference type="AlphaFoldDB" id="A0A3M0A8T8"/>
<sequence>MRTITLLLLLTLPLASQSFAADEDVEINSPSTIMLQYLAAQRDYLKAEISAAGTWLNGNEYDLKTFQRLFDDNRIDRTDRRLMQAIGIYMGDLLQEATYNNFRWASYEDDKGKSRALCLREQTPCVFPSTLISRRAEGGANVNFYEIYQRTLEQLQQVPIR</sequence>
<dbReference type="EMBL" id="REFJ01000002">
    <property type="protein sequence ID" value="RMA81026.1"/>
    <property type="molecule type" value="Genomic_DNA"/>
</dbReference>
<gene>
    <name evidence="3" type="ORF">DFR27_0816</name>
</gene>
<dbReference type="RefSeq" id="WP_147434515.1">
    <property type="nucleotide sequence ID" value="NZ_REFJ01000002.1"/>
</dbReference>
<evidence type="ECO:0000313" key="3">
    <source>
        <dbReference type="EMBL" id="RMA81026.1"/>
    </source>
</evidence>
<reference evidence="3 4" key="1">
    <citation type="submission" date="2018-10" db="EMBL/GenBank/DDBJ databases">
        <title>Genomic Encyclopedia of Type Strains, Phase IV (KMG-IV): sequencing the most valuable type-strain genomes for metagenomic binning, comparative biology and taxonomic classification.</title>
        <authorList>
            <person name="Goeker M."/>
        </authorList>
    </citation>
    <scope>NUCLEOTIDE SEQUENCE [LARGE SCALE GENOMIC DNA]</scope>
    <source>
        <strain evidence="3 4">DSM 25080</strain>
    </source>
</reference>
<feature type="chain" id="PRO_5017969144" evidence="1">
    <location>
        <begin position="21"/>
        <end position="161"/>
    </location>
</feature>
<dbReference type="Proteomes" id="UP000267187">
    <property type="component" value="Unassembled WGS sequence"/>
</dbReference>
<evidence type="ECO:0000259" key="2">
    <source>
        <dbReference type="Pfam" id="PF12713"/>
    </source>
</evidence>
<feature type="domain" description="DUF3806" evidence="2">
    <location>
        <begin position="62"/>
        <end position="148"/>
    </location>
</feature>
<dbReference type="InterPro" id="IPR024266">
    <property type="entry name" value="DUF3806"/>
</dbReference>
<name>A0A3M0A8T8_9GAMM</name>
<evidence type="ECO:0000313" key="4">
    <source>
        <dbReference type="Proteomes" id="UP000267187"/>
    </source>
</evidence>
<dbReference type="Gene3D" id="1.20.120.1090">
    <property type="match status" value="1"/>
</dbReference>
<dbReference type="OrthoDB" id="8781168at2"/>